<accession>A0A1Y1YUZ8</accession>
<feature type="region of interest" description="Disordered" evidence="1">
    <location>
        <begin position="123"/>
        <end position="189"/>
    </location>
</feature>
<proteinExistence type="predicted"/>
<feature type="compositionally biased region" description="Low complexity" evidence="1">
    <location>
        <begin position="137"/>
        <end position="146"/>
    </location>
</feature>
<protein>
    <submittedName>
        <fullName evidence="2">Uncharacterized protein</fullName>
    </submittedName>
</protein>
<gene>
    <name evidence="2" type="ORF">BCR34DRAFT_618226</name>
</gene>
<evidence type="ECO:0000313" key="2">
    <source>
        <dbReference type="EMBL" id="ORY01821.1"/>
    </source>
</evidence>
<dbReference type="Proteomes" id="UP000193144">
    <property type="component" value="Unassembled WGS sequence"/>
</dbReference>
<dbReference type="OrthoDB" id="3692424at2759"/>
<feature type="compositionally biased region" description="Basic and acidic residues" evidence="1">
    <location>
        <begin position="1"/>
        <end position="18"/>
    </location>
</feature>
<sequence length="189" mass="20578">MVRTRKDPPALVDPRYEEDAMQEDEERPSEEEEDAEFSNQNLRTITALRGMIDTNLGVLFATDDGAHSLLGRDPSGGYLASIYTLNPEGENSHKRESLIGPFSGNTRIEALKKLLKRVESNVGNMQASDHEEATPWAKSKAMAKGGKNAKKGGDTKRKDPDDGDDDDASAGRPPAKVQKGRGGKGKKIN</sequence>
<comment type="caution">
    <text evidence="2">The sequence shown here is derived from an EMBL/GenBank/DDBJ whole genome shotgun (WGS) entry which is preliminary data.</text>
</comment>
<feature type="compositionally biased region" description="Basic and acidic residues" evidence="1">
    <location>
        <begin position="151"/>
        <end position="160"/>
    </location>
</feature>
<name>A0A1Y1YUZ8_9PLEO</name>
<dbReference type="EMBL" id="MCFA01000165">
    <property type="protein sequence ID" value="ORY01821.1"/>
    <property type="molecule type" value="Genomic_DNA"/>
</dbReference>
<keyword evidence="3" id="KW-1185">Reference proteome</keyword>
<feature type="compositionally biased region" description="Acidic residues" evidence="1">
    <location>
        <begin position="19"/>
        <end position="36"/>
    </location>
</feature>
<feature type="region of interest" description="Disordered" evidence="1">
    <location>
        <begin position="1"/>
        <end position="38"/>
    </location>
</feature>
<reference evidence="2 3" key="1">
    <citation type="submission" date="2016-07" db="EMBL/GenBank/DDBJ databases">
        <title>Pervasive Adenine N6-methylation of Active Genes in Fungi.</title>
        <authorList>
            <consortium name="DOE Joint Genome Institute"/>
            <person name="Mondo S.J."/>
            <person name="Dannebaum R.O."/>
            <person name="Kuo R.C."/>
            <person name="Labutti K."/>
            <person name="Haridas S."/>
            <person name="Kuo A."/>
            <person name="Salamov A."/>
            <person name="Ahrendt S.R."/>
            <person name="Lipzen A."/>
            <person name="Sullivan W."/>
            <person name="Andreopoulos W.B."/>
            <person name="Clum A."/>
            <person name="Lindquist E."/>
            <person name="Daum C."/>
            <person name="Ramamoorthy G.K."/>
            <person name="Gryganskyi A."/>
            <person name="Culley D."/>
            <person name="Magnuson J.K."/>
            <person name="James T.Y."/>
            <person name="O'Malley M.A."/>
            <person name="Stajich J.E."/>
            <person name="Spatafora J.W."/>
            <person name="Visel A."/>
            <person name="Grigoriev I.V."/>
        </authorList>
    </citation>
    <scope>NUCLEOTIDE SEQUENCE [LARGE SCALE GENOMIC DNA]</scope>
    <source>
        <strain evidence="2 3">CBS 115471</strain>
    </source>
</reference>
<organism evidence="2 3">
    <name type="scientific">Clohesyomyces aquaticus</name>
    <dbReference type="NCBI Taxonomy" id="1231657"/>
    <lineage>
        <taxon>Eukaryota</taxon>
        <taxon>Fungi</taxon>
        <taxon>Dikarya</taxon>
        <taxon>Ascomycota</taxon>
        <taxon>Pezizomycotina</taxon>
        <taxon>Dothideomycetes</taxon>
        <taxon>Pleosporomycetidae</taxon>
        <taxon>Pleosporales</taxon>
        <taxon>Lindgomycetaceae</taxon>
        <taxon>Clohesyomyces</taxon>
    </lineage>
</organism>
<evidence type="ECO:0000256" key="1">
    <source>
        <dbReference type="SAM" id="MobiDB-lite"/>
    </source>
</evidence>
<dbReference type="AlphaFoldDB" id="A0A1Y1YUZ8"/>
<evidence type="ECO:0000313" key="3">
    <source>
        <dbReference type="Proteomes" id="UP000193144"/>
    </source>
</evidence>
<feature type="compositionally biased region" description="Basic residues" evidence="1">
    <location>
        <begin position="178"/>
        <end position="189"/>
    </location>
</feature>